<organism evidence="2 3">
    <name type="scientific">Ambrosiozyma monospora</name>
    <name type="common">Yeast</name>
    <name type="synonym">Endomycopsis monosporus</name>
    <dbReference type="NCBI Taxonomy" id="43982"/>
    <lineage>
        <taxon>Eukaryota</taxon>
        <taxon>Fungi</taxon>
        <taxon>Dikarya</taxon>
        <taxon>Ascomycota</taxon>
        <taxon>Saccharomycotina</taxon>
        <taxon>Pichiomycetes</taxon>
        <taxon>Pichiales</taxon>
        <taxon>Pichiaceae</taxon>
        <taxon>Ambrosiozyma</taxon>
    </lineage>
</organism>
<evidence type="ECO:0000313" key="3">
    <source>
        <dbReference type="Proteomes" id="UP001165063"/>
    </source>
</evidence>
<keyword evidence="3" id="KW-1185">Reference proteome</keyword>
<dbReference type="Proteomes" id="UP001165063">
    <property type="component" value="Unassembled WGS sequence"/>
</dbReference>
<name>A0A9W6YP54_AMBMO</name>
<feature type="compositionally biased region" description="Low complexity" evidence="1">
    <location>
        <begin position="22"/>
        <end position="37"/>
    </location>
</feature>
<proteinExistence type="predicted"/>
<evidence type="ECO:0000256" key="1">
    <source>
        <dbReference type="SAM" id="MobiDB-lite"/>
    </source>
</evidence>
<evidence type="ECO:0000313" key="2">
    <source>
        <dbReference type="EMBL" id="GMG18862.1"/>
    </source>
</evidence>
<comment type="caution">
    <text evidence="2">The sequence shown here is derived from an EMBL/GenBank/DDBJ whole genome shotgun (WGS) entry which is preliminary data.</text>
</comment>
<gene>
    <name evidence="2" type="ORF">Amon01_000002800</name>
</gene>
<reference evidence="2" key="1">
    <citation type="submission" date="2023-04" db="EMBL/GenBank/DDBJ databases">
        <title>Ambrosiozyma monospora NBRC 1965.</title>
        <authorList>
            <person name="Ichikawa N."/>
            <person name="Sato H."/>
            <person name="Tonouchi N."/>
        </authorList>
    </citation>
    <scope>NUCLEOTIDE SEQUENCE</scope>
    <source>
        <strain evidence="2">NBRC 1965</strain>
    </source>
</reference>
<feature type="region of interest" description="Disordered" evidence="1">
    <location>
        <begin position="1"/>
        <end position="37"/>
    </location>
</feature>
<dbReference type="EMBL" id="BSXU01000017">
    <property type="protein sequence ID" value="GMG18862.1"/>
    <property type="molecule type" value="Genomic_DNA"/>
</dbReference>
<sequence>MPEDDNPNAYIGTGYSSRSEPAAASDSTADNSSSDNDTVLLSAPTTLCPSHSNPFGAALFVPNDAFMKVDNLGVPSPVQESAVGILNGTAGMQGARVRPAANY</sequence>
<accession>A0A9W6YP54</accession>
<dbReference type="AlphaFoldDB" id="A0A9W6YP54"/>
<protein>
    <submittedName>
        <fullName evidence="2">Unnamed protein product</fullName>
    </submittedName>
</protein>